<keyword evidence="2" id="KW-0812">Transmembrane</keyword>
<dbReference type="InterPro" id="IPR005552">
    <property type="entry name" value="Scramblase"/>
</dbReference>
<reference evidence="4 5" key="1">
    <citation type="submission" date="2024-08" db="EMBL/GenBank/DDBJ databases">
        <authorList>
            <person name="Cucini C."/>
            <person name="Frati F."/>
        </authorList>
    </citation>
    <scope>NUCLEOTIDE SEQUENCE [LARGE SCALE GENOMIC DNA]</scope>
</reference>
<feature type="transmembrane region" description="Helical" evidence="2">
    <location>
        <begin position="304"/>
        <end position="326"/>
    </location>
</feature>
<keyword evidence="5" id="KW-1185">Reference proteome</keyword>
<evidence type="ECO:0000313" key="5">
    <source>
        <dbReference type="Proteomes" id="UP001642540"/>
    </source>
</evidence>
<comment type="similarity">
    <text evidence="1 2">Belongs to the phospholipid scramblase family.</text>
</comment>
<dbReference type="PANTHER" id="PTHR23248">
    <property type="entry name" value="PHOSPHOLIPID SCRAMBLASE-RELATED"/>
    <property type="match status" value="1"/>
</dbReference>
<accession>A0ABP1Q530</accession>
<comment type="cofactor">
    <cofactor evidence="2">
        <name>Ca(2+)</name>
        <dbReference type="ChEBI" id="CHEBI:29108"/>
    </cofactor>
</comment>
<keyword evidence="2" id="KW-0564">Palmitate</keyword>
<keyword evidence="2" id="KW-1133">Transmembrane helix</keyword>
<gene>
    <name evidence="4" type="ORF">ODALV1_LOCUS7375</name>
</gene>
<evidence type="ECO:0000313" key="4">
    <source>
        <dbReference type="EMBL" id="CAL8089443.1"/>
    </source>
</evidence>
<keyword evidence="2" id="KW-0449">Lipoprotein</keyword>
<dbReference type="PANTHER" id="PTHR23248:SF9">
    <property type="entry name" value="PHOSPHOLIPID SCRAMBLASE"/>
    <property type="match status" value="1"/>
</dbReference>
<organism evidence="4 5">
    <name type="scientific">Orchesella dallaii</name>
    <dbReference type="NCBI Taxonomy" id="48710"/>
    <lineage>
        <taxon>Eukaryota</taxon>
        <taxon>Metazoa</taxon>
        <taxon>Ecdysozoa</taxon>
        <taxon>Arthropoda</taxon>
        <taxon>Hexapoda</taxon>
        <taxon>Collembola</taxon>
        <taxon>Entomobryomorpha</taxon>
        <taxon>Entomobryoidea</taxon>
        <taxon>Orchesellidae</taxon>
        <taxon>Orchesellinae</taxon>
        <taxon>Orchesella</taxon>
    </lineage>
</organism>
<proteinExistence type="inferred from homology"/>
<dbReference type="Pfam" id="PF03803">
    <property type="entry name" value="Scramblase"/>
    <property type="match status" value="1"/>
</dbReference>
<keyword evidence="2" id="KW-0106">Calcium</keyword>
<keyword evidence="2" id="KW-0472">Membrane</keyword>
<protein>
    <recommendedName>
        <fullName evidence="2">Phospholipid scramblase</fullName>
    </recommendedName>
</protein>
<dbReference type="EMBL" id="CAXLJM020000023">
    <property type="protein sequence ID" value="CAL8089443.1"/>
    <property type="molecule type" value="Genomic_DNA"/>
</dbReference>
<feature type="compositionally biased region" description="Polar residues" evidence="3">
    <location>
        <begin position="62"/>
        <end position="73"/>
    </location>
</feature>
<comment type="caution">
    <text evidence="4">The sequence shown here is derived from an EMBL/GenBank/DDBJ whole genome shotgun (WGS) entry which is preliminary data.</text>
</comment>
<evidence type="ECO:0000256" key="1">
    <source>
        <dbReference type="ARBA" id="ARBA00005350"/>
    </source>
</evidence>
<feature type="region of interest" description="Disordered" evidence="3">
    <location>
        <begin position="54"/>
        <end position="73"/>
    </location>
</feature>
<dbReference type="Proteomes" id="UP001642540">
    <property type="component" value="Unassembled WGS sequence"/>
</dbReference>
<evidence type="ECO:0000256" key="2">
    <source>
        <dbReference type="RuleBase" id="RU363116"/>
    </source>
</evidence>
<name>A0ABP1Q530_9HEXA</name>
<comment type="function">
    <text evidence="2">May mediate accelerated ATP-independent bidirectional transbilayer migration of phospholipids upon binding calcium ions that results in a loss of phospholipid asymmetry in the plasma membrane.</text>
</comment>
<sequence length="343" mass="39216">MDSVVEVKKYTIDNNIADNRVDNNISTPNNNQEFLPLFSSSAATLDDSVFVIRKQDKPDDGSGNTQSHSMHSITQSLQSKVSRFALEEDLEALGEINQVFIKQLKRQTGKLQPAKVPKKFEVLTNYGERLFLATETTEGLKTRQYMDDRPFKFSILNNYRESVFQLDGDTNIINIVKDERDVGRIIQTNRFSYVCNLPPRYKIQDRSGATLYVLCQKKRGRFGDFSIRKEFFLMSANESMCLGKVVRQNLPVAPDIYNPGESFSLSFLSDTIDEKEKALVIAAVIVLDFQYFCKRRSYGFWKRFVVCIIVVGILIAAVVLVIHYAVEFGETRKHRFPGNIINN</sequence>
<evidence type="ECO:0000256" key="3">
    <source>
        <dbReference type="SAM" id="MobiDB-lite"/>
    </source>
</evidence>